<dbReference type="EMBL" id="MH460878">
    <property type="protein sequence ID" value="AXH01411.1"/>
    <property type="molecule type" value="Genomic_DNA"/>
</dbReference>
<reference evidence="2" key="1">
    <citation type="submission" date="2018-06" db="EMBL/GenBank/DDBJ databases">
        <title>SME-4 producing Serratia marcescens from Argentina and comparison with genomes of other SME-producers.</title>
        <authorList>
            <person name="Dabos L."/>
            <person name="Patino Navarrete R."/>
            <person name="Naas T."/>
        </authorList>
    </citation>
    <scope>NUCLEOTIDE SEQUENCE</scope>
    <source>
        <strain evidence="2">163</strain>
    </source>
</reference>
<accession>A0A345INI9</accession>
<protein>
    <recommendedName>
        <fullName evidence="3">PqqD family peptide modification chaperone</fullName>
    </recommendedName>
</protein>
<feature type="transmembrane region" description="Helical" evidence="1">
    <location>
        <begin position="228"/>
        <end position="248"/>
    </location>
</feature>
<keyword evidence="1" id="KW-0812">Transmembrane</keyword>
<organism evidence="2">
    <name type="scientific">Serratia marcescens</name>
    <dbReference type="NCBI Taxonomy" id="615"/>
    <lineage>
        <taxon>Bacteria</taxon>
        <taxon>Pseudomonadati</taxon>
        <taxon>Pseudomonadota</taxon>
        <taxon>Gammaproteobacteria</taxon>
        <taxon>Enterobacterales</taxon>
        <taxon>Yersiniaceae</taxon>
        <taxon>Serratia</taxon>
    </lineage>
</organism>
<feature type="transmembrane region" description="Helical" evidence="1">
    <location>
        <begin position="307"/>
        <end position="327"/>
    </location>
</feature>
<evidence type="ECO:0000256" key="1">
    <source>
        <dbReference type="SAM" id="Phobius"/>
    </source>
</evidence>
<keyword evidence="1" id="KW-1133">Transmembrane helix</keyword>
<dbReference type="CDD" id="cd05709">
    <property type="entry name" value="S2P-M50"/>
    <property type="match status" value="1"/>
</dbReference>
<dbReference type="RefSeq" id="WP_099782435.1">
    <property type="nucleotide sequence ID" value="NZ_NPKU01000013.1"/>
</dbReference>
<feature type="transmembrane region" description="Helical" evidence="1">
    <location>
        <begin position="162"/>
        <end position="180"/>
    </location>
</feature>
<dbReference type="Pfam" id="PF05402">
    <property type="entry name" value="PqqD"/>
    <property type="match status" value="1"/>
</dbReference>
<feature type="transmembrane region" description="Helical" evidence="1">
    <location>
        <begin position="134"/>
        <end position="156"/>
    </location>
</feature>
<keyword evidence="1" id="KW-0472">Membrane</keyword>
<sequence length="343" mass="37187">MPPASPLLRLNEDVKLISPQANVALLLQENSNAPLKLSGFSARLAQQLQGGSSMAALLAELAEHHPNATPEQCQQALSAFLLRLKQANMIVDGAQKPPAAAKVAGRYQLPNPDRAAHKIATVLRVVPRGLGYGLLSLAIAAALWRFIACLPGLNAWLLQGEWASVQLMVMLVGIPLWLFLHEMAHAVVCRLYGCPVLGAGLQFRGWWLPSVFVNTSAIALFPLRGMKAWVAMAGPLMDLLCLGALGALSESAAATAIRPLLLLILFGLLFNLTPFRLSDATRAFRAFAQPGANKKTREWSARGRRLFRSYCLLYSLCMAAAMGWLSFVSWQKVNNWLASGVLS</sequence>
<name>A0A345INI9_SERMA</name>
<evidence type="ECO:0008006" key="3">
    <source>
        <dbReference type="Google" id="ProtNLM"/>
    </source>
</evidence>
<dbReference type="InterPro" id="IPR008792">
    <property type="entry name" value="PQQD"/>
</dbReference>
<feature type="transmembrane region" description="Helical" evidence="1">
    <location>
        <begin position="260"/>
        <end position="277"/>
    </location>
</feature>
<proteinExistence type="predicted"/>
<evidence type="ECO:0000313" key="2">
    <source>
        <dbReference type="EMBL" id="AXH01411.1"/>
    </source>
</evidence>
<dbReference type="AlphaFoldDB" id="A0A345INI9"/>